<accession>W7DCM5</accession>
<dbReference type="Proteomes" id="UP000019241">
    <property type="component" value="Unassembled WGS sequence"/>
</dbReference>
<sequence length="71" mass="8398">MEGFVTKEELLTFFIQEEFSEIKSQIHGEIESRMFTEQLVIPDLIYFVNSNQEHVCTRLFDIKRGVAKWNG</sequence>
<organism evidence="1 2">
    <name type="scientific">Listeria fleischmannii FSL S10-1203</name>
    <dbReference type="NCBI Taxonomy" id="1265822"/>
    <lineage>
        <taxon>Bacteria</taxon>
        <taxon>Bacillati</taxon>
        <taxon>Bacillota</taxon>
        <taxon>Bacilli</taxon>
        <taxon>Bacillales</taxon>
        <taxon>Listeriaceae</taxon>
        <taxon>Listeria</taxon>
    </lineage>
</organism>
<dbReference type="RefSeq" id="WP_036065049.1">
    <property type="nucleotide sequence ID" value="NZ_AODM01000073.1"/>
</dbReference>
<name>W7DCM5_9LIST</name>
<dbReference type="AlphaFoldDB" id="W7DCM5"/>
<reference evidence="1 2" key="1">
    <citation type="submission" date="2012-12" db="EMBL/GenBank/DDBJ databases">
        <title>Novel taxa of Listeriaceae from agricultural environments in the United States.</title>
        <authorList>
            <person name="den Bakker H.C."/>
            <person name="Allred A."/>
            <person name="Warchocki S."/>
            <person name="Wright E.M."/>
            <person name="Burrell A."/>
            <person name="Nightingale K.K."/>
            <person name="Kephart D."/>
            <person name="Wiedmann M."/>
        </authorList>
    </citation>
    <scope>NUCLEOTIDE SEQUENCE [LARGE SCALE GENOMIC DNA]</scope>
    <source>
        <strain evidence="1 2">FSL S10-1203</strain>
    </source>
</reference>
<dbReference type="PATRIC" id="fig|1265822.4.peg.3790"/>
<evidence type="ECO:0000313" key="2">
    <source>
        <dbReference type="Proteomes" id="UP000019241"/>
    </source>
</evidence>
<dbReference type="EMBL" id="AODM01000073">
    <property type="protein sequence ID" value="EUJ47037.1"/>
    <property type="molecule type" value="Genomic_DNA"/>
</dbReference>
<proteinExistence type="predicted"/>
<protein>
    <submittedName>
        <fullName evidence="1">Uncharacterized protein</fullName>
    </submittedName>
</protein>
<evidence type="ECO:0000313" key="1">
    <source>
        <dbReference type="EMBL" id="EUJ47037.1"/>
    </source>
</evidence>
<comment type="caution">
    <text evidence="1">The sequence shown here is derived from an EMBL/GenBank/DDBJ whole genome shotgun (WGS) entry which is preliminary data.</text>
</comment>
<gene>
    <name evidence="1" type="ORF">MCOL2_18589</name>
</gene>